<comment type="caution">
    <text evidence="2">The sequence shown here is derived from an EMBL/GenBank/DDBJ whole genome shotgun (WGS) entry which is preliminary data.</text>
</comment>
<name>A0AAJ1WSK2_9BACL</name>
<feature type="signal peptide" evidence="1">
    <location>
        <begin position="1"/>
        <end position="26"/>
    </location>
</feature>
<sequence>MKKGRKLVIGVPLACMLFASPISAFAAPSSTSTPKAQTKQNISTIQNKNTDGLRFSIEKRIVHALANRDHTNYAAINGRSPDFNGLRYSYTGDQFSTTAKADSYTDAGDLELLVYRNASDRDQTQKTIEKQVKTSESFTYSNKEGAKLGASVKAKVDVQIPFVAAGSTEVTASTEFSYEHTSSNTSTKDTNVIFPAQSVICAKGYITKYIGKVQNATFSGVLSGRAEVEGNVSINVANLGTGNEEAKTISIADVFKYSKDLPGPGAPGPGPSYGYDYDEQNNKVFATVDSPYSGVGGHYQTVDVEVTPIGKNATPRKMPLKTYEDRVKNGTLKELF</sequence>
<proteinExistence type="predicted"/>
<dbReference type="Proteomes" id="UP001238450">
    <property type="component" value="Unassembled WGS sequence"/>
</dbReference>
<gene>
    <name evidence="2" type="ORF">J2Z48_001245</name>
</gene>
<evidence type="ECO:0000313" key="2">
    <source>
        <dbReference type="EMBL" id="MDQ0417073.1"/>
    </source>
</evidence>
<evidence type="ECO:0000256" key="1">
    <source>
        <dbReference type="SAM" id="SignalP"/>
    </source>
</evidence>
<accession>A0AAJ1WSK2</accession>
<evidence type="ECO:0008006" key="4">
    <source>
        <dbReference type="Google" id="ProtNLM"/>
    </source>
</evidence>
<keyword evidence="3" id="KW-1185">Reference proteome</keyword>
<dbReference type="InterPro" id="IPR004991">
    <property type="entry name" value="Aerolysin-like"/>
</dbReference>
<feature type="chain" id="PRO_5042471714" description="Toxin ETX/toxin MTX2" evidence="1">
    <location>
        <begin position="27"/>
        <end position="336"/>
    </location>
</feature>
<dbReference type="Gene3D" id="2.170.15.10">
    <property type="entry name" value="Proaerolysin, chain A, domain 3"/>
    <property type="match status" value="1"/>
</dbReference>
<dbReference type="AlphaFoldDB" id="A0AAJ1WSK2"/>
<dbReference type="RefSeq" id="WP_307251820.1">
    <property type="nucleotide sequence ID" value="NZ_JAUSUV010000005.1"/>
</dbReference>
<reference evidence="2 3" key="1">
    <citation type="submission" date="2023-07" db="EMBL/GenBank/DDBJ databases">
        <title>Genomic Encyclopedia of Type Strains, Phase IV (KMG-IV): sequencing the most valuable type-strain genomes for metagenomic binning, comparative biology and taxonomic classification.</title>
        <authorList>
            <person name="Goeker M."/>
        </authorList>
    </citation>
    <scope>NUCLEOTIDE SEQUENCE [LARGE SCALE GENOMIC DNA]</scope>
    <source>
        <strain evidence="2 3">DSM 46876</strain>
    </source>
</reference>
<protein>
    <recommendedName>
        <fullName evidence="4">Toxin ETX/toxin MTX2</fullName>
    </recommendedName>
</protein>
<keyword evidence="1" id="KW-0732">Signal</keyword>
<dbReference type="Pfam" id="PF03318">
    <property type="entry name" value="ETX_MTX2"/>
    <property type="match status" value="1"/>
</dbReference>
<evidence type="ECO:0000313" key="3">
    <source>
        <dbReference type="Proteomes" id="UP001238450"/>
    </source>
</evidence>
<dbReference type="SUPFAM" id="SSF56973">
    <property type="entry name" value="Aerolisin/ETX pore-forming domain"/>
    <property type="match status" value="1"/>
</dbReference>
<dbReference type="EMBL" id="JAUSUV010000005">
    <property type="protein sequence ID" value="MDQ0417073.1"/>
    <property type="molecule type" value="Genomic_DNA"/>
</dbReference>
<dbReference type="CDD" id="cd20223">
    <property type="entry name" value="PFM_epsilon-toxin-like"/>
    <property type="match status" value="1"/>
</dbReference>
<organism evidence="2 3">
    <name type="scientific">Croceifilum oryzae</name>
    <dbReference type="NCBI Taxonomy" id="1553429"/>
    <lineage>
        <taxon>Bacteria</taxon>
        <taxon>Bacillati</taxon>
        <taxon>Bacillota</taxon>
        <taxon>Bacilli</taxon>
        <taxon>Bacillales</taxon>
        <taxon>Thermoactinomycetaceae</taxon>
        <taxon>Croceifilum</taxon>
    </lineage>
</organism>